<evidence type="ECO:0000256" key="1">
    <source>
        <dbReference type="SAM" id="MobiDB-lite"/>
    </source>
</evidence>
<comment type="caution">
    <text evidence="2">The sequence shown here is derived from an EMBL/GenBank/DDBJ whole genome shotgun (WGS) entry which is preliminary data.</text>
</comment>
<organism evidence="2 3">
    <name type="scientific">Mycena rosella</name>
    <name type="common">Pink bonnet</name>
    <name type="synonym">Agaricus rosellus</name>
    <dbReference type="NCBI Taxonomy" id="1033263"/>
    <lineage>
        <taxon>Eukaryota</taxon>
        <taxon>Fungi</taxon>
        <taxon>Dikarya</taxon>
        <taxon>Basidiomycota</taxon>
        <taxon>Agaricomycotina</taxon>
        <taxon>Agaricomycetes</taxon>
        <taxon>Agaricomycetidae</taxon>
        <taxon>Agaricales</taxon>
        <taxon>Marasmiineae</taxon>
        <taxon>Mycenaceae</taxon>
        <taxon>Mycena</taxon>
    </lineage>
</organism>
<feature type="region of interest" description="Disordered" evidence="1">
    <location>
        <begin position="62"/>
        <end position="90"/>
    </location>
</feature>
<feature type="region of interest" description="Disordered" evidence="1">
    <location>
        <begin position="171"/>
        <end position="193"/>
    </location>
</feature>
<reference evidence="2" key="1">
    <citation type="submission" date="2023-03" db="EMBL/GenBank/DDBJ databases">
        <title>Massive genome expansion in bonnet fungi (Mycena s.s.) driven by repeated elements and novel gene families across ecological guilds.</title>
        <authorList>
            <consortium name="Lawrence Berkeley National Laboratory"/>
            <person name="Harder C.B."/>
            <person name="Miyauchi S."/>
            <person name="Viragh M."/>
            <person name="Kuo A."/>
            <person name="Thoen E."/>
            <person name="Andreopoulos B."/>
            <person name="Lu D."/>
            <person name="Skrede I."/>
            <person name="Drula E."/>
            <person name="Henrissat B."/>
            <person name="Morin E."/>
            <person name="Kohler A."/>
            <person name="Barry K."/>
            <person name="LaButti K."/>
            <person name="Morin E."/>
            <person name="Salamov A."/>
            <person name="Lipzen A."/>
            <person name="Mereny Z."/>
            <person name="Hegedus B."/>
            <person name="Baldrian P."/>
            <person name="Stursova M."/>
            <person name="Weitz H."/>
            <person name="Taylor A."/>
            <person name="Grigoriev I.V."/>
            <person name="Nagy L.G."/>
            <person name="Martin F."/>
            <person name="Kauserud H."/>
        </authorList>
    </citation>
    <scope>NUCLEOTIDE SEQUENCE</scope>
    <source>
        <strain evidence="2">CBHHK067</strain>
    </source>
</reference>
<dbReference type="PANTHER" id="PTHR46579">
    <property type="entry name" value="F5/8 TYPE C DOMAIN-CONTAINING PROTEIN-RELATED"/>
    <property type="match status" value="1"/>
</dbReference>
<evidence type="ECO:0000313" key="3">
    <source>
        <dbReference type="Proteomes" id="UP001221757"/>
    </source>
</evidence>
<sequence length="858" mass="96419">MSSQRDDGKVVCKCHHKCGGPDGEGKFVAFSTRSLHRRVDAESITPTGSAFATFLASAASAAQQSPQSGSSNSGLHSLKHRIVPDVGHTTRRRQIDSENVLEGANLAVRWVRNVCCEAYGLILVIKPPIEPFYLPPDMDGPELDGTEEMPVVRPTQGTADPGCLDELEQADRQPTHTGATIAPQTLPGSETRTSQIPDINISLKFIAALQSAALNSSDEPLDPDLLYQIRNPATKILNVEDPDDQLSIDIFLAIGNGSEASYTSVRAAILRRNPEYKVLTYYKVKRLVSDLTGVVALERDMCINSCIGYTGPFLLLENCPYCGESRYEPGHAPEVKIPRRRFSTFPLAPQLQALWRTVDGANSMKYCTRCTSKIMEELAKNNGIRTSSQEGCSHPDVSLDELLRTFTSVEAAQRYQKNLQFIIDSPKKTQYEKRRLETGISKPTLFSGFPEKHILGVPGCFALDIMHLPSLNLPDLFIPLWRGLFECDKTDNKALWDWAVLKGDVWKEHGKMVANATPYIPGSFDRPPRNPAEKISSGYKAWEFLLYFYGLGPALLHGVLPDKYWKHYCKCVRGNRILMQEEITPAELRESNQKLTEFSDAFETLYCQRRTDRLHFVRPSIHTPSHMPFETARVGPGIIYSQWALERTIGNLGEEIKQHSNAFANLSQRALRRCQVNTLKQWIMRLEKWIIRGYSYSVVFGGSWRSTPGCMDSTSNQVVSTRSAWKEELKSIGQLRCARRVKISCGGRTRFAEVHFYLMFKVGGARKPLAVVSMFAEHHQQLYQDSSKTYVTMQHLGNSDIRVIDIKSIQSVVMLAPDEQYAKLYKDGSEVNRFYLMEKPGLKLMEMMGVLETVIPAE</sequence>
<protein>
    <submittedName>
        <fullName evidence="2">Uncharacterized protein</fullName>
    </submittedName>
</protein>
<evidence type="ECO:0000313" key="2">
    <source>
        <dbReference type="EMBL" id="KAJ7664814.1"/>
    </source>
</evidence>
<dbReference type="PANTHER" id="PTHR46579:SF1">
    <property type="entry name" value="F5_8 TYPE C DOMAIN-CONTAINING PROTEIN"/>
    <property type="match status" value="1"/>
</dbReference>
<proteinExistence type="predicted"/>
<feature type="compositionally biased region" description="Polar residues" evidence="1">
    <location>
        <begin position="175"/>
        <end position="193"/>
    </location>
</feature>
<keyword evidence="3" id="KW-1185">Reference proteome</keyword>
<feature type="compositionally biased region" description="Low complexity" evidence="1">
    <location>
        <begin position="62"/>
        <end position="76"/>
    </location>
</feature>
<dbReference type="AlphaFoldDB" id="A0AAD7G4C1"/>
<dbReference type="EMBL" id="JARKIE010000220">
    <property type="protein sequence ID" value="KAJ7664814.1"/>
    <property type="molecule type" value="Genomic_DNA"/>
</dbReference>
<name>A0AAD7G4C1_MYCRO</name>
<accession>A0AAD7G4C1</accession>
<gene>
    <name evidence="2" type="ORF">B0H17DRAFT_1143574</name>
</gene>
<dbReference type="Proteomes" id="UP001221757">
    <property type="component" value="Unassembled WGS sequence"/>
</dbReference>